<organism evidence="2 3">
    <name type="scientific">Actinoplanes philippinensis</name>
    <dbReference type="NCBI Taxonomy" id="35752"/>
    <lineage>
        <taxon>Bacteria</taxon>
        <taxon>Bacillati</taxon>
        <taxon>Actinomycetota</taxon>
        <taxon>Actinomycetes</taxon>
        <taxon>Micromonosporales</taxon>
        <taxon>Micromonosporaceae</taxon>
        <taxon>Actinoplanes</taxon>
    </lineage>
</organism>
<dbReference type="PANTHER" id="PTHR33121:SF76">
    <property type="entry name" value="SIGNALING PROTEIN"/>
    <property type="match status" value="1"/>
</dbReference>
<evidence type="ECO:0000259" key="1">
    <source>
        <dbReference type="PROSITE" id="PS50883"/>
    </source>
</evidence>
<protein>
    <submittedName>
        <fullName evidence="2">EAL domain, c-di-GMP-specific phosphodiesterase class I (Or its enzymatically inactive variant)</fullName>
    </submittedName>
</protein>
<reference evidence="2 3" key="1">
    <citation type="submission" date="2016-10" db="EMBL/GenBank/DDBJ databases">
        <authorList>
            <person name="de Groot N.N."/>
        </authorList>
    </citation>
    <scope>NUCLEOTIDE SEQUENCE [LARGE SCALE GENOMIC DNA]</scope>
    <source>
        <strain evidence="2 3">DSM 43019</strain>
    </source>
</reference>
<evidence type="ECO:0000313" key="3">
    <source>
        <dbReference type="Proteomes" id="UP000199645"/>
    </source>
</evidence>
<dbReference type="InterPro" id="IPR050706">
    <property type="entry name" value="Cyclic-di-GMP_PDE-like"/>
</dbReference>
<sequence length="247" mass="26665">MTSQTAATSPATIEILQAVLRSEAIEPMFQPVMRLSDGAVIAYEALARFHKDTCLNPDIAFAAANEAGLGVELELLAMRRAFASLDLVPEGAYLSTNLSVEAILDPRVQETLLAHAHRRIAVELTEHTQVFDYPGLVAITEQLRAYGIRIAVDDAGAGFASLSHILQLRPDIIKLDITLTSGIDIDPVRMALARCLAGFASDIGAMLVAEGVETEAEREKLLELGIRLGQGYLLGRPAPLPQRDRAI</sequence>
<dbReference type="GO" id="GO:0071111">
    <property type="term" value="F:cyclic-guanylate-specific phosphodiesterase activity"/>
    <property type="evidence" value="ECO:0007669"/>
    <property type="project" value="InterPro"/>
</dbReference>
<dbReference type="RefSeq" id="WP_093608823.1">
    <property type="nucleotide sequence ID" value="NZ_BOMT01000014.1"/>
</dbReference>
<dbReference type="InterPro" id="IPR035919">
    <property type="entry name" value="EAL_sf"/>
</dbReference>
<gene>
    <name evidence="2" type="ORF">SAMN05421541_101115</name>
</gene>
<accession>A0A1I1ZLU5</accession>
<dbReference type="CDD" id="cd01948">
    <property type="entry name" value="EAL"/>
    <property type="match status" value="1"/>
</dbReference>
<dbReference type="EMBL" id="FONV01000001">
    <property type="protein sequence ID" value="SFE31300.1"/>
    <property type="molecule type" value="Genomic_DNA"/>
</dbReference>
<dbReference type="Pfam" id="PF00563">
    <property type="entry name" value="EAL"/>
    <property type="match status" value="1"/>
</dbReference>
<keyword evidence="3" id="KW-1185">Reference proteome</keyword>
<dbReference type="Gene3D" id="3.20.20.450">
    <property type="entry name" value="EAL domain"/>
    <property type="match status" value="1"/>
</dbReference>
<feature type="domain" description="EAL" evidence="1">
    <location>
        <begin position="8"/>
        <end position="247"/>
    </location>
</feature>
<proteinExistence type="predicted"/>
<dbReference type="OrthoDB" id="23692at2"/>
<name>A0A1I1ZLU5_9ACTN</name>
<dbReference type="STRING" id="35752.SAMN05421541_101115"/>
<dbReference type="SMART" id="SM00052">
    <property type="entry name" value="EAL"/>
    <property type="match status" value="1"/>
</dbReference>
<dbReference type="SUPFAM" id="SSF141868">
    <property type="entry name" value="EAL domain-like"/>
    <property type="match status" value="1"/>
</dbReference>
<dbReference type="InterPro" id="IPR001633">
    <property type="entry name" value="EAL_dom"/>
</dbReference>
<dbReference type="AlphaFoldDB" id="A0A1I1ZLU5"/>
<dbReference type="Proteomes" id="UP000199645">
    <property type="component" value="Unassembled WGS sequence"/>
</dbReference>
<dbReference type="PANTHER" id="PTHR33121">
    <property type="entry name" value="CYCLIC DI-GMP PHOSPHODIESTERASE PDEF"/>
    <property type="match status" value="1"/>
</dbReference>
<evidence type="ECO:0000313" key="2">
    <source>
        <dbReference type="EMBL" id="SFE31300.1"/>
    </source>
</evidence>
<dbReference type="PROSITE" id="PS50883">
    <property type="entry name" value="EAL"/>
    <property type="match status" value="1"/>
</dbReference>